<evidence type="ECO:0000313" key="3">
    <source>
        <dbReference type="EMBL" id="KAK6728083.1"/>
    </source>
</evidence>
<accession>A0ABR1BNT1</accession>
<reference evidence="3 4" key="1">
    <citation type="submission" date="2023-08" db="EMBL/GenBank/DDBJ databases">
        <title>A Necator americanus chromosomal reference genome.</title>
        <authorList>
            <person name="Ilik V."/>
            <person name="Petrzelkova K.J."/>
            <person name="Pardy F."/>
            <person name="Fuh T."/>
            <person name="Niatou-Singa F.S."/>
            <person name="Gouil Q."/>
            <person name="Baker L."/>
            <person name="Ritchie M.E."/>
            <person name="Jex A.R."/>
            <person name="Gazzola D."/>
            <person name="Li H."/>
            <person name="Toshio Fujiwara R."/>
            <person name="Zhan B."/>
            <person name="Aroian R.V."/>
            <person name="Pafco B."/>
            <person name="Schwarz E.M."/>
        </authorList>
    </citation>
    <scope>NUCLEOTIDE SEQUENCE [LARGE SCALE GENOMIC DNA]</scope>
    <source>
        <strain evidence="3 4">Aroian</strain>
        <tissue evidence="3">Whole animal</tissue>
    </source>
</reference>
<keyword evidence="1" id="KW-0472">Membrane</keyword>
<comment type="caution">
    <text evidence="3">The sequence shown here is derived from an EMBL/GenBank/DDBJ whole genome shotgun (WGS) entry which is preliminary data.</text>
</comment>
<protein>
    <submittedName>
        <fullName evidence="3">Uncharacterized protein</fullName>
    </submittedName>
</protein>
<sequence length="715" mass="81385">MHHGRLLVVRLCIAVVLGDEPTKAPIPVLDPNPEFLPRAVTYLSHMFPLRDDTTSFTFGKDEKREVREELFDLSKLTVLLVKGKEETSKSGYDAALYQCPFWRNIPTHLHVNKFLDIERIATFHKANPALQHAVYNKERCEYGDFQDFKSTRIIQTYIEPGFPFEIPCYSCLRNQTGFTTVFYLIPSRNFLTNIELHEMAEAFDDKPNVAVPMITWLLHQIKNHQKSDESKHEAQLVFGLGRDAGGHTSMDTQSFLGDGTGRLQVNVASNHVVINLPLKSGIEKERQLVYEKFYGGLTLTCAQLVDNEPRSLGFIHNIDYLFNINSEDKFFKNSINYEHYELLSNPSSLPYKATKYNIKIDISWEQWSCCSACCCSVALCGLYSNEKKCHEVDSYRTRRGFLSLFLLDMEKKLSLGDKAVSEELDKVLRVSPYREKGIAIFSSFILRNPRFMEHLWDNTLKGIMEWSMESWIGVQFKDYEGVGLFIEEQDCSGMEQKVNCSALAACRRQLIEEPPASVEELISVDPCGDLPMVTLSISESSSSFRFEPNISYRLRLDGLDMETIKSITWKVGGDIVPPYDPSKLCDEQSIAVHANGADLIIIDVNATKVLGNVVEAFTGKHRFRIHFLEDSPEDTYTSDHRATIQTAGIVGGCASAVLALITIMHKYKWRQKSYIGTEKSRRKTERTSRRTRRALRKRLKEKAVLPAEKAQAVAV</sequence>
<organism evidence="3 4">
    <name type="scientific">Necator americanus</name>
    <name type="common">Human hookworm</name>
    <dbReference type="NCBI Taxonomy" id="51031"/>
    <lineage>
        <taxon>Eukaryota</taxon>
        <taxon>Metazoa</taxon>
        <taxon>Ecdysozoa</taxon>
        <taxon>Nematoda</taxon>
        <taxon>Chromadorea</taxon>
        <taxon>Rhabditida</taxon>
        <taxon>Rhabditina</taxon>
        <taxon>Rhabditomorpha</taxon>
        <taxon>Strongyloidea</taxon>
        <taxon>Ancylostomatidae</taxon>
        <taxon>Bunostominae</taxon>
        <taxon>Necator</taxon>
    </lineage>
</organism>
<keyword evidence="2" id="KW-0732">Signal</keyword>
<keyword evidence="1" id="KW-0812">Transmembrane</keyword>
<proteinExistence type="predicted"/>
<feature type="chain" id="PRO_5045832203" evidence="2">
    <location>
        <begin position="19"/>
        <end position="715"/>
    </location>
</feature>
<dbReference type="Proteomes" id="UP001303046">
    <property type="component" value="Unassembled WGS sequence"/>
</dbReference>
<dbReference type="EMBL" id="JAVFWL010000001">
    <property type="protein sequence ID" value="KAK6728083.1"/>
    <property type="molecule type" value="Genomic_DNA"/>
</dbReference>
<gene>
    <name evidence="3" type="primary">Necator_chrI.g1750</name>
    <name evidence="3" type="ORF">RB195_005624</name>
</gene>
<keyword evidence="1" id="KW-1133">Transmembrane helix</keyword>
<keyword evidence="4" id="KW-1185">Reference proteome</keyword>
<evidence type="ECO:0000256" key="2">
    <source>
        <dbReference type="SAM" id="SignalP"/>
    </source>
</evidence>
<name>A0ABR1BNT1_NECAM</name>
<evidence type="ECO:0000313" key="4">
    <source>
        <dbReference type="Proteomes" id="UP001303046"/>
    </source>
</evidence>
<feature type="signal peptide" evidence="2">
    <location>
        <begin position="1"/>
        <end position="18"/>
    </location>
</feature>
<evidence type="ECO:0000256" key="1">
    <source>
        <dbReference type="SAM" id="Phobius"/>
    </source>
</evidence>
<feature type="transmembrane region" description="Helical" evidence="1">
    <location>
        <begin position="642"/>
        <end position="663"/>
    </location>
</feature>